<evidence type="ECO:0000313" key="5">
    <source>
        <dbReference type="Proteomes" id="UP001295684"/>
    </source>
</evidence>
<dbReference type="InterPro" id="IPR051876">
    <property type="entry name" value="ODA-DC/CCD"/>
</dbReference>
<evidence type="ECO:0000259" key="3">
    <source>
        <dbReference type="Pfam" id="PF21773"/>
    </source>
</evidence>
<protein>
    <recommendedName>
        <fullName evidence="3">ODAD1 central coiled coil region domain-containing protein</fullName>
    </recommendedName>
</protein>
<keyword evidence="1 2" id="KW-0175">Coiled coil</keyword>
<feature type="coiled-coil region" evidence="2">
    <location>
        <begin position="12"/>
        <end position="296"/>
    </location>
</feature>
<dbReference type="Proteomes" id="UP001295684">
    <property type="component" value="Unassembled WGS sequence"/>
</dbReference>
<proteinExistence type="predicted"/>
<evidence type="ECO:0000256" key="2">
    <source>
        <dbReference type="SAM" id="Coils"/>
    </source>
</evidence>
<dbReference type="Pfam" id="PF21773">
    <property type="entry name" value="ODAD1_CC"/>
    <property type="match status" value="1"/>
</dbReference>
<evidence type="ECO:0000313" key="4">
    <source>
        <dbReference type="EMBL" id="CAI2366228.1"/>
    </source>
</evidence>
<sequence length="528" mass="61868">MSKTEEELNYEYKELQKKTKQIMHDRKLYNEETQARLKKHKNLIESLEDENEKLRNDLIAQANQLTRVKSSTAQQNLLKATEEIKNIKEKIEEETFSQQKMEEDIATLRENIFEKQKKQKGQNGTNQRHSQFQKQIRILENRLDKANQKFNEAIAKNKKLRENIDSLRRERVIFDNIYRKLEKELHSKRERMANIIEEANTAYEQRDTAQEDLATLIQQAEREKIEFEKGLKEVNESMKKFNEMSDFMKNKNNEKAELEKMNIDHKNINDDDTQQLDNLNQNKDKQNTASASLLEKVESYEETFAKIESATGIHDIDELINTFKFVNVLSTDIDSTEKQINEMKAELEEYRNQGEAADNQKRKILNDLEEKLLKVNKKCEALEDEYQENLQKLDHIKAGVESIFATLGCNVDDYTDLLGSQGVTESNLMVYLGIIEQNINEIIQAYAFIMIQKFKDENNGDLDKDDPYVSSLQNMLTVGPTHEPMHIRPMVEPPLYYDDLSDDGISDGDNAKPLKFEEFQKRVQQMEN</sequence>
<feature type="coiled-coil region" evidence="2">
    <location>
        <begin position="326"/>
        <end position="392"/>
    </location>
</feature>
<dbReference type="EMBL" id="CAMPGE010007309">
    <property type="protein sequence ID" value="CAI2366228.1"/>
    <property type="molecule type" value="Genomic_DNA"/>
</dbReference>
<gene>
    <name evidence="4" type="ORF">ECRASSUSDP1_LOCUS7500</name>
</gene>
<evidence type="ECO:0000256" key="1">
    <source>
        <dbReference type="ARBA" id="ARBA00023054"/>
    </source>
</evidence>
<accession>A0AAD1UF90</accession>
<name>A0AAD1UF90_EUPCR</name>
<dbReference type="InterPro" id="IPR049258">
    <property type="entry name" value="ODAD1_CC"/>
</dbReference>
<dbReference type="PANTHER" id="PTHR21694:SF18">
    <property type="entry name" value="COILED-COIL DOMAIN-CONTAINING PROTEIN 63"/>
    <property type="match status" value="1"/>
</dbReference>
<feature type="domain" description="ODAD1 central coiled coil region" evidence="3">
    <location>
        <begin position="133"/>
        <end position="420"/>
    </location>
</feature>
<keyword evidence="5" id="KW-1185">Reference proteome</keyword>
<organism evidence="4 5">
    <name type="scientific">Euplotes crassus</name>
    <dbReference type="NCBI Taxonomy" id="5936"/>
    <lineage>
        <taxon>Eukaryota</taxon>
        <taxon>Sar</taxon>
        <taxon>Alveolata</taxon>
        <taxon>Ciliophora</taxon>
        <taxon>Intramacronucleata</taxon>
        <taxon>Spirotrichea</taxon>
        <taxon>Hypotrichia</taxon>
        <taxon>Euplotida</taxon>
        <taxon>Euplotidae</taxon>
        <taxon>Moneuplotes</taxon>
    </lineage>
</organism>
<reference evidence="4" key="1">
    <citation type="submission" date="2023-07" db="EMBL/GenBank/DDBJ databases">
        <authorList>
            <consortium name="AG Swart"/>
            <person name="Singh M."/>
            <person name="Singh A."/>
            <person name="Seah K."/>
            <person name="Emmerich C."/>
        </authorList>
    </citation>
    <scope>NUCLEOTIDE SEQUENCE</scope>
    <source>
        <strain evidence="4">DP1</strain>
    </source>
</reference>
<dbReference type="PANTHER" id="PTHR21694">
    <property type="entry name" value="COILED-COIL DOMAIN-CONTAINING PROTEIN 63"/>
    <property type="match status" value="1"/>
</dbReference>
<dbReference type="AlphaFoldDB" id="A0AAD1UF90"/>
<comment type="caution">
    <text evidence="4">The sequence shown here is derived from an EMBL/GenBank/DDBJ whole genome shotgun (WGS) entry which is preliminary data.</text>
</comment>